<dbReference type="Proteomes" id="UP000318940">
    <property type="component" value="Unassembled WGS sequence"/>
</dbReference>
<dbReference type="Gene3D" id="3.30.420.10">
    <property type="entry name" value="Ribonuclease H-like superfamily/Ribonuclease H"/>
    <property type="match status" value="1"/>
</dbReference>
<dbReference type="Pfam" id="PF13518">
    <property type="entry name" value="HTH_28"/>
    <property type="match status" value="1"/>
</dbReference>
<dbReference type="InterPro" id="IPR025959">
    <property type="entry name" value="Winged_HTH_dom"/>
</dbReference>
<dbReference type="AlphaFoldDB" id="A0A5C8R6U7"/>
<accession>A0A5C8R6U7</accession>
<dbReference type="InterPro" id="IPR055247">
    <property type="entry name" value="InsJ-like_HTH"/>
</dbReference>
<evidence type="ECO:0000313" key="3">
    <source>
        <dbReference type="EMBL" id="TVW26340.1"/>
    </source>
</evidence>
<dbReference type="EMBL" id="VMVH01000074">
    <property type="protein sequence ID" value="TVW26340.1"/>
    <property type="molecule type" value="Genomic_DNA"/>
</dbReference>
<feature type="domain" description="Winged helix-turn helix" evidence="2">
    <location>
        <begin position="101"/>
        <end position="144"/>
    </location>
</feature>
<dbReference type="Pfam" id="PF13592">
    <property type="entry name" value="HTH_33"/>
    <property type="match status" value="1"/>
</dbReference>
<name>A0A5C8R6U7_STREE</name>
<feature type="domain" description="Insertion element IS150 protein InsJ-like helix-turn-helix" evidence="1">
    <location>
        <begin position="25"/>
        <end position="75"/>
    </location>
</feature>
<organism evidence="3 4">
    <name type="scientific">Streptococcus pneumoniae</name>
    <dbReference type="NCBI Taxonomy" id="1313"/>
    <lineage>
        <taxon>Bacteria</taxon>
        <taxon>Bacillati</taxon>
        <taxon>Bacillota</taxon>
        <taxon>Bacilli</taxon>
        <taxon>Lactobacillales</taxon>
        <taxon>Streptococcaceae</taxon>
        <taxon>Streptococcus</taxon>
    </lineage>
</organism>
<dbReference type="GO" id="GO:0003676">
    <property type="term" value="F:nucleic acid binding"/>
    <property type="evidence" value="ECO:0007669"/>
    <property type="project" value="InterPro"/>
</dbReference>
<dbReference type="InterPro" id="IPR036397">
    <property type="entry name" value="RNaseH_sf"/>
</dbReference>
<proteinExistence type="predicted"/>
<gene>
    <name evidence="3" type="ORF">AZK02_08275</name>
</gene>
<reference evidence="3 4" key="1">
    <citation type="submission" date="2019-07" db="EMBL/GenBank/DDBJ databases">
        <authorList>
            <person name="Mohale T."/>
        </authorList>
    </citation>
    <scope>NUCLEOTIDE SEQUENCE [LARGE SCALE GENOMIC DNA]</scope>
    <source>
        <strain evidence="3 4">NTPn 189</strain>
    </source>
</reference>
<evidence type="ECO:0000259" key="2">
    <source>
        <dbReference type="Pfam" id="PF13592"/>
    </source>
</evidence>
<comment type="caution">
    <text evidence="3">The sequence shown here is derived from an EMBL/GenBank/DDBJ whole genome shotgun (WGS) entry which is preliminary data.</text>
</comment>
<protein>
    <submittedName>
        <fullName evidence="3">Helix-turn-helix domain-containing protein</fullName>
    </submittedName>
</protein>
<sequence>MKSTKEEIQTIKTLLKDSRTAKYHKRLQIVLFRLMGKSYKEIIELLDCNQTMIWRNVKKYEEFGLDSLLQETRGGRNHAYMTVEEEKVFLARHLKAAEAGEFVTIDALFQAYKKELGCSYTRDAFYQLLKRHGWRNITPHPEHPSNIGFTFIPPYTPEMNPIEQVWKEIRKRGFKNKAFRTLEDVMNQLQDVIQGLEKEVIKSIVNRRWTRMLFESR</sequence>
<dbReference type="InterPro" id="IPR009057">
    <property type="entry name" value="Homeodomain-like_sf"/>
</dbReference>
<dbReference type="SUPFAM" id="SSF46689">
    <property type="entry name" value="Homeodomain-like"/>
    <property type="match status" value="1"/>
</dbReference>
<evidence type="ECO:0000313" key="4">
    <source>
        <dbReference type="Proteomes" id="UP000318940"/>
    </source>
</evidence>
<evidence type="ECO:0000259" key="1">
    <source>
        <dbReference type="Pfam" id="PF13518"/>
    </source>
</evidence>